<evidence type="ECO:0000313" key="7">
    <source>
        <dbReference type="Proteomes" id="UP001569414"/>
    </source>
</evidence>
<name>A0ABV4NMD4_9GAMM</name>
<dbReference type="RefSeq" id="WP_371843237.1">
    <property type="nucleotide sequence ID" value="NZ_JBGMEL010000006.1"/>
</dbReference>
<keyword evidence="4" id="KW-0521">NADP</keyword>
<dbReference type="GO" id="GO:0004497">
    <property type="term" value="F:monooxygenase activity"/>
    <property type="evidence" value="ECO:0007669"/>
    <property type="project" value="UniProtKB-KW"/>
</dbReference>
<keyword evidence="3" id="KW-0274">FAD</keyword>
<keyword evidence="5 6" id="KW-0560">Oxidoreductase</keyword>
<keyword evidence="7" id="KW-1185">Reference proteome</keyword>
<evidence type="ECO:0000313" key="6">
    <source>
        <dbReference type="EMBL" id="MFA0790515.1"/>
    </source>
</evidence>
<dbReference type="Pfam" id="PF00743">
    <property type="entry name" value="FMO-like"/>
    <property type="match status" value="1"/>
</dbReference>
<keyword evidence="2" id="KW-0285">Flavoprotein</keyword>
<sequence length="447" mass="50047">MKPYAVIGAGPMGLCTVRHLLKLGIPCVGFEVHSEVGGLWDIDNPTSTMYASAHLISSKKMTEFADFPMDEDVPDYPSHRAMRDYFRSYARKFGLYGHYEFNTEVLKCTRSGGGWLVTTRRKWQEKTRAFSGLLIASGTLHHPNQPELPGKFSGELLHSAQYRSPEVFTGKRVLLIGCGNSGADIAVDAVQRASSVEISLRRGYHFLPKYIAGKPVDQLGGKLKLPDFFKRRITRALTNFSLGRPSQYGLPEPDYQLFESHPVVNSLLLHHIGHGDINPRPDITSVNAAKVRFSDGECREYDLIVQATGYTLNYPFIESRELNWSGHAPSLYLNVFHPESDNLFMMGMVEAAGLGWEGRNKQAELVALYIHQLMAGAPSASRFRKTIQQRAGIRIDGGMRYLNLERMAYYVHKEAYLKALAVHKADLQKDLLPRAAFYQTGGSEVTS</sequence>
<evidence type="ECO:0000256" key="1">
    <source>
        <dbReference type="ARBA" id="ARBA00009183"/>
    </source>
</evidence>
<organism evidence="6 7">
    <name type="scientific">Microbulbifer echini</name>
    <dbReference type="NCBI Taxonomy" id="1529067"/>
    <lineage>
        <taxon>Bacteria</taxon>
        <taxon>Pseudomonadati</taxon>
        <taxon>Pseudomonadota</taxon>
        <taxon>Gammaproteobacteria</taxon>
        <taxon>Cellvibrionales</taxon>
        <taxon>Microbulbiferaceae</taxon>
        <taxon>Microbulbifer</taxon>
    </lineage>
</organism>
<evidence type="ECO:0000256" key="5">
    <source>
        <dbReference type="ARBA" id="ARBA00023002"/>
    </source>
</evidence>
<dbReference type="InterPro" id="IPR036188">
    <property type="entry name" value="FAD/NAD-bd_sf"/>
</dbReference>
<dbReference type="SUPFAM" id="SSF51905">
    <property type="entry name" value="FAD/NAD(P)-binding domain"/>
    <property type="match status" value="2"/>
</dbReference>
<dbReference type="InterPro" id="IPR020946">
    <property type="entry name" value="Flavin_mOase-like"/>
</dbReference>
<dbReference type="EC" id="1.14.13.-" evidence="6"/>
<dbReference type="Proteomes" id="UP001569414">
    <property type="component" value="Unassembled WGS sequence"/>
</dbReference>
<dbReference type="Gene3D" id="3.50.50.60">
    <property type="entry name" value="FAD/NAD(P)-binding domain"/>
    <property type="match status" value="1"/>
</dbReference>
<proteinExistence type="inferred from homology"/>
<reference evidence="6 7" key="1">
    <citation type="submission" date="2024-08" db="EMBL/GenBank/DDBJ databases">
        <authorList>
            <person name="Ishaq N."/>
        </authorList>
    </citation>
    <scope>NUCLEOTIDE SEQUENCE [LARGE SCALE GENOMIC DNA]</scope>
    <source>
        <strain evidence="6 7">JCM 30400</strain>
    </source>
</reference>
<comment type="similarity">
    <text evidence="1">Belongs to the FMO family.</text>
</comment>
<dbReference type="PANTHER" id="PTHR23023">
    <property type="entry name" value="DIMETHYLANILINE MONOOXYGENASE"/>
    <property type="match status" value="1"/>
</dbReference>
<dbReference type="PRINTS" id="PR00370">
    <property type="entry name" value="FMOXYGENASE"/>
</dbReference>
<dbReference type="InterPro" id="IPR050346">
    <property type="entry name" value="FMO-like"/>
</dbReference>
<comment type="caution">
    <text evidence="6">The sequence shown here is derived from an EMBL/GenBank/DDBJ whole genome shotgun (WGS) entry which is preliminary data.</text>
</comment>
<keyword evidence="6" id="KW-0503">Monooxygenase</keyword>
<dbReference type="EMBL" id="JBGMEL010000006">
    <property type="protein sequence ID" value="MFA0790515.1"/>
    <property type="molecule type" value="Genomic_DNA"/>
</dbReference>
<evidence type="ECO:0000256" key="4">
    <source>
        <dbReference type="ARBA" id="ARBA00022857"/>
    </source>
</evidence>
<protein>
    <submittedName>
        <fullName evidence="6">Flavin-containing monooxygenase</fullName>
        <ecNumber evidence="6">1.14.13.-</ecNumber>
    </submittedName>
</protein>
<dbReference type="PIRSF" id="PIRSF000332">
    <property type="entry name" value="FMO"/>
    <property type="match status" value="1"/>
</dbReference>
<accession>A0ABV4NMD4</accession>
<dbReference type="InterPro" id="IPR000960">
    <property type="entry name" value="Flavin_mOase"/>
</dbReference>
<evidence type="ECO:0000256" key="3">
    <source>
        <dbReference type="ARBA" id="ARBA00022827"/>
    </source>
</evidence>
<gene>
    <name evidence="6" type="ORF">ACCI51_08140</name>
</gene>
<evidence type="ECO:0000256" key="2">
    <source>
        <dbReference type="ARBA" id="ARBA00022630"/>
    </source>
</evidence>